<dbReference type="Proteomes" id="UP000295382">
    <property type="component" value="Unassembled WGS sequence"/>
</dbReference>
<sequence>MLRLALVILWPSFLSAIVAEGLFFSYFDPHELGMLDAGVELPAIAVYTIGFFCFWVFCAIASGLTYYLQSTSSGSVTGKS</sequence>
<keyword evidence="1" id="KW-1133">Transmembrane helix</keyword>
<gene>
    <name evidence="2" type="ORF">EDC30_101373</name>
</gene>
<keyword evidence="1" id="KW-0472">Membrane</keyword>
<reference evidence="2 3" key="1">
    <citation type="submission" date="2019-03" db="EMBL/GenBank/DDBJ databases">
        <title>Genomic Encyclopedia of Type Strains, Phase IV (KMG-IV): sequencing the most valuable type-strain genomes for metagenomic binning, comparative biology and taxonomic classification.</title>
        <authorList>
            <person name="Goeker M."/>
        </authorList>
    </citation>
    <scope>NUCLEOTIDE SEQUENCE [LARGE SCALE GENOMIC DNA]</scope>
    <source>
        <strain evidence="2 3">DSM 7445</strain>
    </source>
</reference>
<proteinExistence type="predicted"/>
<keyword evidence="1" id="KW-0812">Transmembrane</keyword>
<keyword evidence="3" id="KW-1185">Reference proteome</keyword>
<feature type="transmembrane region" description="Helical" evidence="1">
    <location>
        <begin position="43"/>
        <end position="68"/>
    </location>
</feature>
<dbReference type="AlphaFoldDB" id="A0A4R3I121"/>
<organism evidence="2 3">
    <name type="scientific">Paucimonas lemoignei</name>
    <name type="common">Pseudomonas lemoignei</name>
    <dbReference type="NCBI Taxonomy" id="29443"/>
    <lineage>
        <taxon>Bacteria</taxon>
        <taxon>Pseudomonadati</taxon>
        <taxon>Pseudomonadota</taxon>
        <taxon>Betaproteobacteria</taxon>
        <taxon>Burkholderiales</taxon>
        <taxon>Burkholderiaceae</taxon>
        <taxon>Paucimonas</taxon>
    </lineage>
</organism>
<dbReference type="RefSeq" id="WP_165973696.1">
    <property type="nucleotide sequence ID" value="NZ_SLZQ01000001.1"/>
</dbReference>
<evidence type="ECO:0000256" key="1">
    <source>
        <dbReference type="SAM" id="Phobius"/>
    </source>
</evidence>
<dbReference type="EMBL" id="SLZQ01000001">
    <property type="protein sequence ID" value="TCS39417.1"/>
    <property type="molecule type" value="Genomic_DNA"/>
</dbReference>
<name>A0A4R3I121_PAULE</name>
<evidence type="ECO:0000313" key="2">
    <source>
        <dbReference type="EMBL" id="TCS39417.1"/>
    </source>
</evidence>
<protein>
    <recommendedName>
        <fullName evidence="4">Transmembrane protein</fullName>
    </recommendedName>
</protein>
<evidence type="ECO:0008006" key="4">
    <source>
        <dbReference type="Google" id="ProtNLM"/>
    </source>
</evidence>
<evidence type="ECO:0000313" key="3">
    <source>
        <dbReference type="Proteomes" id="UP000295382"/>
    </source>
</evidence>
<comment type="caution">
    <text evidence="2">The sequence shown here is derived from an EMBL/GenBank/DDBJ whole genome shotgun (WGS) entry which is preliminary data.</text>
</comment>
<accession>A0A4R3I121</accession>